<reference evidence="7 8" key="1">
    <citation type="journal article" date="2018" name="Science">
        <title>The opium poppy genome and morphinan production.</title>
        <authorList>
            <person name="Guo L."/>
            <person name="Winzer T."/>
            <person name="Yang X."/>
            <person name="Li Y."/>
            <person name="Ning Z."/>
            <person name="He Z."/>
            <person name="Teodor R."/>
            <person name="Lu Y."/>
            <person name="Bowser T.A."/>
            <person name="Graham I.A."/>
            <person name="Ye K."/>
        </authorList>
    </citation>
    <scope>NUCLEOTIDE SEQUENCE [LARGE SCALE GENOMIC DNA]</scope>
    <source>
        <strain evidence="8">cv. HN1</strain>
        <tissue evidence="7">Leaves</tissue>
    </source>
</reference>
<dbReference type="OMA" id="GGQVQMN"/>
<evidence type="ECO:0000313" key="8">
    <source>
        <dbReference type="Proteomes" id="UP000316621"/>
    </source>
</evidence>
<keyword evidence="8" id="KW-1185">Reference proteome</keyword>
<dbReference type="InterPro" id="IPR050974">
    <property type="entry name" value="Plant_ZF_CCCH"/>
</dbReference>
<keyword evidence="1 5" id="KW-0479">Metal-binding</keyword>
<dbReference type="AlphaFoldDB" id="A0A4Y7L7K2"/>
<dbReference type="Pfam" id="PF00642">
    <property type="entry name" value="zf-CCCH"/>
    <property type="match status" value="3"/>
</dbReference>
<dbReference type="SMART" id="SM00356">
    <property type="entry name" value="ZnF_C3H1"/>
    <property type="match status" value="3"/>
</dbReference>
<protein>
    <recommendedName>
        <fullName evidence="6">C3H1-type domain-containing protein</fullName>
    </recommendedName>
</protein>
<dbReference type="Gramene" id="RZC80361">
    <property type="protein sequence ID" value="RZC80361"/>
    <property type="gene ID" value="C5167_042935"/>
</dbReference>
<proteinExistence type="predicted"/>
<keyword evidence="2 5" id="KW-0863">Zinc-finger</keyword>
<dbReference type="PROSITE" id="PS50103">
    <property type="entry name" value="ZF_C3H1"/>
    <property type="match status" value="3"/>
</dbReference>
<dbReference type="Gene3D" id="4.10.1000.10">
    <property type="entry name" value="Zinc finger, CCCH-type"/>
    <property type="match status" value="1"/>
</dbReference>
<accession>A0A4Y7L7K2</accession>
<evidence type="ECO:0000256" key="1">
    <source>
        <dbReference type="ARBA" id="ARBA00022723"/>
    </source>
</evidence>
<feature type="domain" description="C3H1-type" evidence="6">
    <location>
        <begin position="42"/>
        <end position="70"/>
    </location>
</feature>
<name>A0A4Y7L7K2_PAPSO</name>
<feature type="zinc finger region" description="C3H1-type" evidence="5">
    <location>
        <begin position="130"/>
        <end position="158"/>
    </location>
</feature>
<evidence type="ECO:0000256" key="3">
    <source>
        <dbReference type="ARBA" id="ARBA00022833"/>
    </source>
</evidence>
<dbReference type="PANTHER" id="PTHR12506">
    <property type="entry name" value="PROTEIN PHOSPHATASE RELATED"/>
    <property type="match status" value="1"/>
</dbReference>
<dbReference type="SUPFAM" id="SSF90229">
    <property type="entry name" value="CCCH zinc finger"/>
    <property type="match status" value="3"/>
</dbReference>
<sequence>MPDSWKVKINASPDNLQEAMWRLKIQAQNGGVVANSSLYPDRPGEPDCIYYIRTGLCGYGNNCRFNHPSSYPGQVAQYRGELPERDGLPDCQYFLKTGTCRFGVTCKYNHPQDKDDARQIQLNMLGLPIRQEEKPCPHYMRTGVCKYGFACKFNHPQPAAVGSLPPITGNASFGSTGSSVAPPLSGLPYVGGIPAWTLPTTPYLSGHRMQGPQAYMPVVLSSSQGIITAPQGWNTYSVSS</sequence>
<dbReference type="InterPro" id="IPR000571">
    <property type="entry name" value="Znf_CCCH"/>
</dbReference>
<evidence type="ECO:0000259" key="6">
    <source>
        <dbReference type="PROSITE" id="PS50103"/>
    </source>
</evidence>
<organism evidence="7 8">
    <name type="scientific">Papaver somniferum</name>
    <name type="common">Opium poppy</name>
    <dbReference type="NCBI Taxonomy" id="3469"/>
    <lineage>
        <taxon>Eukaryota</taxon>
        <taxon>Viridiplantae</taxon>
        <taxon>Streptophyta</taxon>
        <taxon>Embryophyta</taxon>
        <taxon>Tracheophyta</taxon>
        <taxon>Spermatophyta</taxon>
        <taxon>Magnoliopsida</taxon>
        <taxon>Ranunculales</taxon>
        <taxon>Papaveraceae</taxon>
        <taxon>Papaveroideae</taxon>
        <taxon>Papaver</taxon>
    </lineage>
</organism>
<feature type="zinc finger region" description="C3H1-type" evidence="5">
    <location>
        <begin position="85"/>
        <end position="113"/>
    </location>
</feature>
<dbReference type="Proteomes" id="UP000316621">
    <property type="component" value="Chromosome 10"/>
</dbReference>
<dbReference type="EMBL" id="CM010724">
    <property type="protein sequence ID" value="RZC80361.1"/>
    <property type="molecule type" value="Genomic_DNA"/>
</dbReference>
<keyword evidence="3 5" id="KW-0862">Zinc</keyword>
<dbReference type="PANTHER" id="PTHR12506:SF50">
    <property type="entry name" value="ZINC FINGER CCCH DOMAIN-CONTAINING PROTEIN 26"/>
    <property type="match status" value="1"/>
</dbReference>
<feature type="domain" description="C3H1-type" evidence="6">
    <location>
        <begin position="130"/>
        <end position="158"/>
    </location>
</feature>
<dbReference type="GO" id="GO:0008270">
    <property type="term" value="F:zinc ion binding"/>
    <property type="evidence" value="ECO:0007669"/>
    <property type="project" value="UniProtKB-KW"/>
</dbReference>
<feature type="domain" description="C3H1-type" evidence="6">
    <location>
        <begin position="85"/>
        <end position="113"/>
    </location>
</feature>
<gene>
    <name evidence="7" type="ORF">C5167_042935</name>
</gene>
<dbReference type="Gene3D" id="2.30.30.1190">
    <property type="match status" value="1"/>
</dbReference>
<dbReference type="GO" id="GO:0003729">
    <property type="term" value="F:mRNA binding"/>
    <property type="evidence" value="ECO:0007669"/>
    <property type="project" value="TreeGrafter"/>
</dbReference>
<dbReference type="STRING" id="3469.A0A4Y7L7K2"/>
<evidence type="ECO:0000313" key="7">
    <source>
        <dbReference type="EMBL" id="RZC80361.1"/>
    </source>
</evidence>
<evidence type="ECO:0000256" key="2">
    <source>
        <dbReference type="ARBA" id="ARBA00022771"/>
    </source>
</evidence>
<evidence type="ECO:0000256" key="5">
    <source>
        <dbReference type="PROSITE-ProRule" id="PRU00723"/>
    </source>
</evidence>
<feature type="zinc finger region" description="C3H1-type" evidence="5">
    <location>
        <begin position="42"/>
        <end position="70"/>
    </location>
</feature>
<evidence type="ECO:0000256" key="4">
    <source>
        <dbReference type="ARBA" id="ARBA00023125"/>
    </source>
</evidence>
<dbReference type="InterPro" id="IPR036855">
    <property type="entry name" value="Znf_CCCH_sf"/>
</dbReference>
<keyword evidence="4" id="KW-0238">DNA-binding</keyword>
<dbReference type="GO" id="GO:0003677">
    <property type="term" value="F:DNA binding"/>
    <property type="evidence" value="ECO:0007669"/>
    <property type="project" value="UniProtKB-KW"/>
</dbReference>